<keyword evidence="5" id="KW-1185">Reference proteome</keyword>
<dbReference type="EMBL" id="CP063056">
    <property type="protein sequence ID" value="QPB43570.1"/>
    <property type="molecule type" value="Genomic_DNA"/>
</dbReference>
<evidence type="ECO:0000313" key="4">
    <source>
        <dbReference type="EMBL" id="QPB43570.1"/>
    </source>
</evidence>
<dbReference type="RefSeq" id="WP_194813126.1">
    <property type="nucleotide sequence ID" value="NZ_CP063056.1"/>
</dbReference>
<feature type="chain" id="PRO_5046719532" evidence="2">
    <location>
        <begin position="24"/>
        <end position="217"/>
    </location>
</feature>
<dbReference type="Gene3D" id="3.10.450.40">
    <property type="match status" value="2"/>
</dbReference>
<evidence type="ECO:0000313" key="5">
    <source>
        <dbReference type="Proteomes" id="UP000663069"/>
    </source>
</evidence>
<keyword evidence="2" id="KW-0732">Signal</keyword>
<evidence type="ECO:0000256" key="2">
    <source>
        <dbReference type="SAM" id="SignalP"/>
    </source>
</evidence>
<evidence type="ECO:0000256" key="1">
    <source>
        <dbReference type="SAM" id="MobiDB-lite"/>
    </source>
</evidence>
<feature type="signal peptide" evidence="2">
    <location>
        <begin position="1"/>
        <end position="23"/>
    </location>
</feature>
<proteinExistence type="predicted"/>
<feature type="region of interest" description="Disordered" evidence="1">
    <location>
        <begin position="174"/>
        <end position="217"/>
    </location>
</feature>
<accession>A0ABX6UZK1</accession>
<dbReference type="Pfam" id="PF03413">
    <property type="entry name" value="PepSY"/>
    <property type="match status" value="2"/>
</dbReference>
<feature type="domain" description="PepSY" evidence="3">
    <location>
        <begin position="114"/>
        <end position="170"/>
    </location>
</feature>
<feature type="compositionally biased region" description="Basic residues" evidence="1">
    <location>
        <begin position="175"/>
        <end position="196"/>
    </location>
</feature>
<reference evidence="4 5" key="1">
    <citation type="submission" date="2020-10" db="EMBL/GenBank/DDBJ databases">
        <title>Genome Sequencing of Rodentibacter spp. strain DSM111151.</title>
        <authorList>
            <person name="Benga L."/>
            <person name="Lautwein T."/>
        </authorList>
    </citation>
    <scope>NUCLEOTIDE SEQUENCE [LARGE SCALE GENOMIC DNA]</scope>
    <source>
        <strain evidence="4 5">DSM 111151</strain>
    </source>
</reference>
<dbReference type="Proteomes" id="UP000663069">
    <property type="component" value="Chromosome"/>
</dbReference>
<evidence type="ECO:0000259" key="3">
    <source>
        <dbReference type="Pfam" id="PF03413"/>
    </source>
</evidence>
<feature type="domain" description="PepSY" evidence="3">
    <location>
        <begin position="37"/>
        <end position="96"/>
    </location>
</feature>
<sequence>MKKWINTLLIGAMTLGAVSVAQALSPQAQESLGKTQISAMHALSAAQNKIGSDAKVKEIEFHHTKYGKDYFQVEVLANGQKHKVDVDANNGEILGTKSKTPKKVKIPAETAEPKVTFAQAMEIAVAKTGGKVAEAEYHSHREKAFYRIETVVNGQEFVVAVDAEKGQLIDMPKKEKGKHHKHHAKGHHHKSNKGHHERGEYHHEQGGQTQSGGFRQQ</sequence>
<protein>
    <submittedName>
        <fullName evidence="4">PepSY domain-containing protein</fullName>
    </submittedName>
</protein>
<organism evidence="4 5">
    <name type="scientific">Rodentibacter haemolyticus</name>
    <dbReference type="NCBI Taxonomy" id="2778911"/>
    <lineage>
        <taxon>Bacteria</taxon>
        <taxon>Pseudomonadati</taxon>
        <taxon>Pseudomonadota</taxon>
        <taxon>Gammaproteobacteria</taxon>
        <taxon>Pasteurellales</taxon>
        <taxon>Pasteurellaceae</taxon>
        <taxon>Rodentibacter</taxon>
    </lineage>
</organism>
<gene>
    <name evidence="4" type="ORF">IHV77_05735</name>
</gene>
<feature type="compositionally biased region" description="Polar residues" evidence="1">
    <location>
        <begin position="206"/>
        <end position="217"/>
    </location>
</feature>
<dbReference type="InterPro" id="IPR025711">
    <property type="entry name" value="PepSY"/>
</dbReference>
<name>A0ABX6UZK1_9PAST</name>